<gene>
    <name evidence="14" type="ORF">SI7747_15018013</name>
</gene>
<keyword evidence="10" id="KW-0809">Transit peptide</keyword>
<dbReference type="FunFam" id="2.10.109.10:FF:000012">
    <property type="entry name" value="Peptidase/ serine-type peptidase"/>
    <property type="match status" value="1"/>
</dbReference>
<comment type="subcellular location">
    <subcellularLocation>
        <location evidence="3">Membrane</location>
    </subcellularLocation>
    <subcellularLocation>
        <location evidence="2">Plastid</location>
        <location evidence="2">Chloroplast</location>
    </subcellularLocation>
</comment>
<dbReference type="Pfam" id="PF10502">
    <property type="entry name" value="Peptidase_S26"/>
    <property type="match status" value="1"/>
</dbReference>
<dbReference type="InterPro" id="IPR019756">
    <property type="entry name" value="Pept_S26A_signal_pept_1_Ser-AS"/>
</dbReference>
<feature type="active site" evidence="12">
    <location>
        <position position="61"/>
    </location>
</feature>
<evidence type="ECO:0000256" key="5">
    <source>
        <dbReference type="ARBA" id="ARBA00013208"/>
    </source>
</evidence>
<evidence type="ECO:0000256" key="3">
    <source>
        <dbReference type="ARBA" id="ARBA00004370"/>
    </source>
</evidence>
<dbReference type="NCBIfam" id="TIGR02227">
    <property type="entry name" value="sigpep_I_bact"/>
    <property type="match status" value="1"/>
</dbReference>
<organism evidence="14">
    <name type="scientific">Spirodela intermedia</name>
    <name type="common">Intermediate duckweed</name>
    <dbReference type="NCBI Taxonomy" id="51605"/>
    <lineage>
        <taxon>Eukaryota</taxon>
        <taxon>Viridiplantae</taxon>
        <taxon>Streptophyta</taxon>
        <taxon>Embryophyta</taxon>
        <taxon>Tracheophyta</taxon>
        <taxon>Spermatophyta</taxon>
        <taxon>Magnoliopsida</taxon>
        <taxon>Liliopsida</taxon>
        <taxon>Araceae</taxon>
        <taxon>Lemnoideae</taxon>
        <taxon>Spirodela</taxon>
    </lineage>
</organism>
<evidence type="ECO:0000256" key="6">
    <source>
        <dbReference type="ARBA" id="ARBA00022528"/>
    </source>
</evidence>
<comment type="similarity">
    <text evidence="4">Belongs to the peptidase S26 family.</text>
</comment>
<dbReference type="Proteomes" id="UP001189122">
    <property type="component" value="Unassembled WGS sequence"/>
</dbReference>
<dbReference type="PROSITE" id="PS00501">
    <property type="entry name" value="SPASE_I_1"/>
    <property type="match status" value="1"/>
</dbReference>
<dbReference type="EMBL" id="CACRZD030000015">
    <property type="protein sequence ID" value="CAA6671605.1"/>
    <property type="molecule type" value="Genomic_DNA"/>
</dbReference>
<evidence type="ECO:0000256" key="11">
    <source>
        <dbReference type="ARBA" id="ARBA00023136"/>
    </source>
</evidence>
<dbReference type="SUPFAM" id="SSF51306">
    <property type="entry name" value="LexA/Signal peptidase"/>
    <property type="match status" value="1"/>
</dbReference>
<protein>
    <recommendedName>
        <fullName evidence="5">signal peptidase I</fullName>
        <ecNumber evidence="5">3.4.21.89</ecNumber>
    </recommendedName>
</protein>
<dbReference type="InterPro" id="IPR019533">
    <property type="entry name" value="Peptidase_S26"/>
</dbReference>
<evidence type="ECO:0000256" key="12">
    <source>
        <dbReference type="PIRSR" id="PIRSR600223-1"/>
    </source>
</evidence>
<dbReference type="EC" id="3.4.21.89" evidence="5"/>
<evidence type="ECO:0000256" key="4">
    <source>
        <dbReference type="ARBA" id="ARBA00009370"/>
    </source>
</evidence>
<dbReference type="GO" id="GO:0009003">
    <property type="term" value="F:signal peptidase activity"/>
    <property type="evidence" value="ECO:0007669"/>
    <property type="project" value="UniProtKB-EC"/>
</dbReference>
<dbReference type="PANTHER" id="PTHR43390">
    <property type="entry name" value="SIGNAL PEPTIDASE I"/>
    <property type="match status" value="1"/>
</dbReference>
<dbReference type="AlphaFoldDB" id="A0A7I8JPB0"/>
<dbReference type="PROSITE" id="PS00761">
    <property type="entry name" value="SPASE_I_3"/>
    <property type="match status" value="1"/>
</dbReference>
<evidence type="ECO:0000256" key="1">
    <source>
        <dbReference type="ARBA" id="ARBA00000677"/>
    </source>
</evidence>
<dbReference type="GO" id="GO:0004252">
    <property type="term" value="F:serine-type endopeptidase activity"/>
    <property type="evidence" value="ECO:0007669"/>
    <property type="project" value="InterPro"/>
</dbReference>
<name>A0A7I8JPB0_SPIIN</name>
<dbReference type="PANTHER" id="PTHR43390:SF1">
    <property type="entry name" value="CHLOROPLAST PROCESSING PEPTIDASE"/>
    <property type="match status" value="1"/>
</dbReference>
<dbReference type="GO" id="GO:0006465">
    <property type="term" value="P:signal peptide processing"/>
    <property type="evidence" value="ECO:0007669"/>
    <property type="project" value="InterPro"/>
</dbReference>
<dbReference type="InterPro" id="IPR036286">
    <property type="entry name" value="LexA/Signal_pep-like_sf"/>
</dbReference>
<sequence>MAEPRSIPSLSMYPTFDVGDRIVAEKVSYLFRTPCVNEIVIFKSPPVLQEIGYSDEQVFIKRVVAKEGDVVEVQNGKLIVNERERNEDFILEPPSYDMNPTKVPEGNVFVMGDNRNNSYDSHIWGPLPLKNIVGRSVYRYWPPDRVGSTVSRDGWVPVGLGFFARP</sequence>
<dbReference type="GO" id="GO:0009535">
    <property type="term" value="C:chloroplast thylakoid membrane"/>
    <property type="evidence" value="ECO:0007669"/>
    <property type="project" value="TreeGrafter"/>
</dbReference>
<dbReference type="CDD" id="cd06530">
    <property type="entry name" value="S26_SPase_I"/>
    <property type="match status" value="1"/>
</dbReference>
<dbReference type="GO" id="GO:0010027">
    <property type="term" value="P:thylakoid membrane organization"/>
    <property type="evidence" value="ECO:0007669"/>
    <property type="project" value="TreeGrafter"/>
</dbReference>
<comment type="catalytic activity">
    <reaction evidence="1">
        <text>Cleavage of hydrophobic, N-terminal signal or leader sequences from secreted and periplasmic proteins.</text>
        <dbReference type="EC" id="3.4.21.89"/>
    </reaction>
</comment>
<dbReference type="InterPro" id="IPR019758">
    <property type="entry name" value="Pept_S26A_signal_pept_1_CS"/>
</dbReference>
<keyword evidence="9" id="KW-0378">Hydrolase</keyword>
<evidence type="ECO:0000256" key="10">
    <source>
        <dbReference type="ARBA" id="ARBA00022946"/>
    </source>
</evidence>
<dbReference type="InterPro" id="IPR000223">
    <property type="entry name" value="Pept_S26A_signal_pept_1"/>
</dbReference>
<dbReference type="EMBL" id="LR743602">
    <property type="protein sequence ID" value="CAA2632391.1"/>
    <property type="molecule type" value="Genomic_DNA"/>
</dbReference>
<keyword evidence="8" id="KW-0645">Protease</keyword>
<evidence type="ECO:0000313" key="14">
    <source>
        <dbReference type="EMBL" id="CAA2632391.1"/>
    </source>
</evidence>
<feature type="active site" evidence="12">
    <location>
        <position position="11"/>
    </location>
</feature>
<feature type="domain" description="Peptidase S26" evidence="13">
    <location>
        <begin position="2"/>
        <end position="141"/>
    </location>
</feature>
<proteinExistence type="inferred from homology"/>
<evidence type="ECO:0000256" key="9">
    <source>
        <dbReference type="ARBA" id="ARBA00022801"/>
    </source>
</evidence>
<accession>A0A7I8JPB0</accession>
<evidence type="ECO:0000313" key="15">
    <source>
        <dbReference type="Proteomes" id="UP001189122"/>
    </source>
</evidence>
<keyword evidence="6" id="KW-0150">Chloroplast</keyword>
<evidence type="ECO:0000256" key="7">
    <source>
        <dbReference type="ARBA" id="ARBA00022640"/>
    </source>
</evidence>
<keyword evidence="11" id="KW-0472">Membrane</keyword>
<reference evidence="14 15" key="1">
    <citation type="submission" date="2019-12" db="EMBL/GenBank/DDBJ databases">
        <authorList>
            <person name="Scholz U."/>
            <person name="Mascher M."/>
            <person name="Fiebig A."/>
        </authorList>
    </citation>
    <scope>NUCLEOTIDE SEQUENCE</scope>
</reference>
<evidence type="ECO:0000256" key="2">
    <source>
        <dbReference type="ARBA" id="ARBA00004229"/>
    </source>
</evidence>
<dbReference type="PRINTS" id="PR00727">
    <property type="entry name" value="LEADERPTASE"/>
</dbReference>
<evidence type="ECO:0000256" key="8">
    <source>
        <dbReference type="ARBA" id="ARBA00022670"/>
    </source>
</evidence>
<dbReference type="Gene3D" id="2.10.109.10">
    <property type="entry name" value="Umud Fragment, subunit A"/>
    <property type="match status" value="1"/>
</dbReference>
<keyword evidence="7" id="KW-0934">Plastid</keyword>
<evidence type="ECO:0000259" key="13">
    <source>
        <dbReference type="Pfam" id="PF10502"/>
    </source>
</evidence>
<keyword evidence="15" id="KW-1185">Reference proteome</keyword>